<dbReference type="PANTHER" id="PTHR47009">
    <property type="entry name" value="HEPATITIS A VIRUS CELLULAR RECEPTOR 1 HOMOLOG"/>
    <property type="match status" value="1"/>
</dbReference>
<evidence type="ECO:0000256" key="10">
    <source>
        <dbReference type="ARBA" id="ARBA00038203"/>
    </source>
</evidence>
<dbReference type="GO" id="GO:0001786">
    <property type="term" value="F:phosphatidylserine binding"/>
    <property type="evidence" value="ECO:0007669"/>
    <property type="project" value="TreeGrafter"/>
</dbReference>
<dbReference type="AlphaFoldDB" id="A0A9W3H7T7"/>
<dbReference type="GO" id="GO:0001618">
    <property type="term" value="F:virus receptor activity"/>
    <property type="evidence" value="ECO:0007669"/>
    <property type="project" value="TreeGrafter"/>
</dbReference>
<evidence type="ECO:0000256" key="8">
    <source>
        <dbReference type="ARBA" id="ARBA00023180"/>
    </source>
</evidence>
<keyword evidence="6" id="KW-0472">Membrane</keyword>
<keyword evidence="2" id="KW-1003">Cell membrane</keyword>
<evidence type="ECO:0000256" key="2">
    <source>
        <dbReference type="ARBA" id="ARBA00022475"/>
    </source>
</evidence>
<gene>
    <name evidence="12" type="primary">HAVCR1</name>
</gene>
<dbReference type="InterPro" id="IPR007110">
    <property type="entry name" value="Ig-like_dom"/>
</dbReference>
<dbReference type="Proteomes" id="UP001732780">
    <property type="component" value="Chromosome 3"/>
</dbReference>
<dbReference type="GO" id="GO:0006911">
    <property type="term" value="P:phagocytosis, engulfment"/>
    <property type="evidence" value="ECO:0007669"/>
    <property type="project" value="TreeGrafter"/>
</dbReference>
<evidence type="ECO:0000313" key="11">
    <source>
        <dbReference type="Proteomes" id="UP001732780"/>
    </source>
</evidence>
<keyword evidence="3" id="KW-0812">Transmembrane</keyword>
<dbReference type="SMART" id="SM00409">
    <property type="entry name" value="IG"/>
    <property type="match status" value="1"/>
</dbReference>
<dbReference type="PANTHER" id="PTHR47009:SF1">
    <property type="entry name" value="HEPATITIS A VIRUS CELLULAR RECEPTOR 1"/>
    <property type="match status" value="1"/>
</dbReference>
<dbReference type="InterPro" id="IPR052331">
    <property type="entry name" value="TIM_domain-containing_protein"/>
</dbReference>
<dbReference type="InterPro" id="IPR003599">
    <property type="entry name" value="Ig_sub"/>
</dbReference>
<dbReference type="InterPro" id="IPR013106">
    <property type="entry name" value="Ig_V-set"/>
</dbReference>
<dbReference type="PROSITE" id="PS50835">
    <property type="entry name" value="IG_LIKE"/>
    <property type="match status" value="1"/>
</dbReference>
<protein>
    <submittedName>
        <fullName evidence="12">LOW QUALITY PROTEIN: hepatitis A virus cellular receptor 1</fullName>
    </submittedName>
</protein>
<reference evidence="12" key="1">
    <citation type="submission" date="2025-08" db="UniProtKB">
        <authorList>
            <consortium name="RefSeq"/>
        </authorList>
    </citation>
    <scope>IDENTIFICATION</scope>
    <source>
        <tissue evidence="12">Blood</tissue>
    </source>
</reference>
<accession>A0A9W3H7T7</accession>
<proteinExistence type="inferred from homology"/>
<keyword evidence="7" id="KW-1015">Disulfide bond</keyword>
<keyword evidence="11" id="KW-1185">Reference proteome</keyword>
<dbReference type="CTD" id="26762"/>
<dbReference type="Gene3D" id="2.60.40.10">
    <property type="entry name" value="Immunoglobulins"/>
    <property type="match status" value="1"/>
</dbReference>
<keyword evidence="4" id="KW-0732">Signal</keyword>
<dbReference type="InterPro" id="IPR036179">
    <property type="entry name" value="Ig-like_dom_sf"/>
</dbReference>
<evidence type="ECO:0000256" key="4">
    <source>
        <dbReference type="ARBA" id="ARBA00022729"/>
    </source>
</evidence>
<dbReference type="FunFam" id="2.60.40.10:FF:000774">
    <property type="entry name" value="Hepatitis A virus cellular receptor 1"/>
    <property type="match status" value="1"/>
</dbReference>
<dbReference type="RefSeq" id="XP_045362684.1">
    <property type="nucleotide sequence ID" value="XM_045506728.1"/>
</dbReference>
<evidence type="ECO:0000313" key="12">
    <source>
        <dbReference type="RefSeq" id="XP_045362684.1"/>
    </source>
</evidence>
<evidence type="ECO:0000256" key="9">
    <source>
        <dbReference type="ARBA" id="ARBA00023319"/>
    </source>
</evidence>
<name>A0A9W3H7T7_CAMBA</name>
<sequence>MHPWVAIPGLILLLTNGVMSYVKVVGMVGQPVVLPCTYTGKAATMCWGRGPCPWSRCTAEMIWTNGYSVTYQQSPRYSLKGNIRSGNVSLTIDNPTVQDSGLYCCRIERKGWFNDRKLTISLEIKPAPLRATIKTMTTWPTTTTKTTRPTITTKRTWPTTTTKTTRPTTTTKRTRPTVTTKRTRPTVTTKRTRPTTTAHPKPGPTKKPQPGNSTKRTRPTVTTKRTRPTVTTKRTRPTVTTKRTRPTVTTKRTRPTVTTKRTRPTVTTKRTRPTVTTKRTRPTTTAHPKPGPTKKPQPGPPTRPPMTATTTWANTTARPKPRPTKKPQPDGNDTVTKSSGALQPNNQSPAVTVQSPWRTNNKGIYIGLCIAAIVLLVTILIVLLVRKYLCLGGKVELLRMISFKDGHFGALKNAAVKHVRAEDNVYIIEDSQ</sequence>
<evidence type="ECO:0000256" key="1">
    <source>
        <dbReference type="ARBA" id="ARBA00004251"/>
    </source>
</evidence>
<keyword evidence="9" id="KW-0393">Immunoglobulin domain</keyword>
<comment type="similarity">
    <text evidence="10">Belongs to the immunoglobulin superfamily. TIM family.</text>
</comment>
<evidence type="ECO:0000256" key="7">
    <source>
        <dbReference type="ARBA" id="ARBA00023157"/>
    </source>
</evidence>
<dbReference type="Pfam" id="PF07686">
    <property type="entry name" value="V-set"/>
    <property type="match status" value="1"/>
</dbReference>
<dbReference type="SUPFAM" id="SSF48726">
    <property type="entry name" value="Immunoglobulin"/>
    <property type="match status" value="1"/>
</dbReference>
<evidence type="ECO:0000256" key="5">
    <source>
        <dbReference type="ARBA" id="ARBA00022989"/>
    </source>
</evidence>
<comment type="subcellular location">
    <subcellularLocation>
        <location evidence="1">Cell membrane</location>
        <topology evidence="1">Single-pass type I membrane protein</topology>
    </subcellularLocation>
</comment>
<organism evidence="11 12">
    <name type="scientific">Camelus bactrianus</name>
    <name type="common">Bactrian camel</name>
    <dbReference type="NCBI Taxonomy" id="9837"/>
    <lineage>
        <taxon>Eukaryota</taxon>
        <taxon>Metazoa</taxon>
        <taxon>Chordata</taxon>
        <taxon>Craniata</taxon>
        <taxon>Vertebrata</taxon>
        <taxon>Euteleostomi</taxon>
        <taxon>Mammalia</taxon>
        <taxon>Eutheria</taxon>
        <taxon>Laurasiatheria</taxon>
        <taxon>Artiodactyla</taxon>
        <taxon>Tylopoda</taxon>
        <taxon>Camelidae</taxon>
        <taxon>Camelus</taxon>
    </lineage>
</organism>
<dbReference type="GO" id="GO:0005886">
    <property type="term" value="C:plasma membrane"/>
    <property type="evidence" value="ECO:0007669"/>
    <property type="project" value="UniProtKB-SubCell"/>
</dbReference>
<dbReference type="InterPro" id="IPR013783">
    <property type="entry name" value="Ig-like_fold"/>
</dbReference>
<keyword evidence="12" id="KW-0675">Receptor</keyword>
<keyword evidence="8" id="KW-0325">Glycoprotein</keyword>
<keyword evidence="5" id="KW-1133">Transmembrane helix</keyword>
<evidence type="ECO:0000256" key="3">
    <source>
        <dbReference type="ARBA" id="ARBA00022692"/>
    </source>
</evidence>
<dbReference type="GO" id="GO:0033005">
    <property type="term" value="P:positive regulation of mast cell activation"/>
    <property type="evidence" value="ECO:0007669"/>
    <property type="project" value="TreeGrafter"/>
</dbReference>
<dbReference type="GO" id="GO:0009986">
    <property type="term" value="C:cell surface"/>
    <property type="evidence" value="ECO:0007669"/>
    <property type="project" value="TreeGrafter"/>
</dbReference>
<evidence type="ECO:0000256" key="6">
    <source>
        <dbReference type="ARBA" id="ARBA00023136"/>
    </source>
</evidence>